<keyword evidence="2" id="KW-1185">Reference proteome</keyword>
<name>A0AAW0MBI5_QUESU</name>
<proteinExistence type="predicted"/>
<dbReference type="Proteomes" id="UP000237347">
    <property type="component" value="Unassembled WGS sequence"/>
</dbReference>
<protein>
    <submittedName>
        <fullName evidence="1">Uncharacterized protein</fullName>
    </submittedName>
</protein>
<organism evidence="1 2">
    <name type="scientific">Quercus suber</name>
    <name type="common">Cork oak</name>
    <dbReference type="NCBI Taxonomy" id="58331"/>
    <lineage>
        <taxon>Eukaryota</taxon>
        <taxon>Viridiplantae</taxon>
        <taxon>Streptophyta</taxon>
        <taxon>Embryophyta</taxon>
        <taxon>Tracheophyta</taxon>
        <taxon>Spermatophyta</taxon>
        <taxon>Magnoliopsida</taxon>
        <taxon>eudicotyledons</taxon>
        <taxon>Gunneridae</taxon>
        <taxon>Pentapetalae</taxon>
        <taxon>rosids</taxon>
        <taxon>fabids</taxon>
        <taxon>Fagales</taxon>
        <taxon>Fagaceae</taxon>
        <taxon>Quercus</taxon>
    </lineage>
</organism>
<comment type="caution">
    <text evidence="1">The sequence shown here is derived from an EMBL/GenBank/DDBJ whole genome shotgun (WGS) entry which is preliminary data.</text>
</comment>
<sequence length="60" mass="6887">MRKFMLKTKTKTKIYCRLDSESKVKEETREQLEIVASSASSSAFSAFSSLFQAFTESQMH</sequence>
<accession>A0AAW0MBI5</accession>
<evidence type="ECO:0000313" key="2">
    <source>
        <dbReference type="Proteomes" id="UP000237347"/>
    </source>
</evidence>
<dbReference type="EMBL" id="PKMF04000004">
    <property type="protein sequence ID" value="KAK7860975.1"/>
    <property type="molecule type" value="Genomic_DNA"/>
</dbReference>
<dbReference type="AlphaFoldDB" id="A0AAW0MBI5"/>
<evidence type="ECO:0000313" key="1">
    <source>
        <dbReference type="EMBL" id="KAK7860975.1"/>
    </source>
</evidence>
<gene>
    <name evidence="1" type="ORF">CFP56_029165</name>
</gene>
<reference evidence="1 2" key="1">
    <citation type="journal article" date="2018" name="Sci. Data">
        <title>The draft genome sequence of cork oak.</title>
        <authorList>
            <person name="Ramos A.M."/>
            <person name="Usie A."/>
            <person name="Barbosa P."/>
            <person name="Barros P.M."/>
            <person name="Capote T."/>
            <person name="Chaves I."/>
            <person name="Simoes F."/>
            <person name="Abreu I."/>
            <person name="Carrasquinho I."/>
            <person name="Faro C."/>
            <person name="Guimaraes J.B."/>
            <person name="Mendonca D."/>
            <person name="Nobrega F."/>
            <person name="Rodrigues L."/>
            <person name="Saibo N.J.M."/>
            <person name="Varela M.C."/>
            <person name="Egas C."/>
            <person name="Matos J."/>
            <person name="Miguel C.M."/>
            <person name="Oliveira M.M."/>
            <person name="Ricardo C.P."/>
            <person name="Goncalves S."/>
        </authorList>
    </citation>
    <scope>NUCLEOTIDE SEQUENCE [LARGE SCALE GENOMIC DNA]</scope>
    <source>
        <strain evidence="2">cv. HL8</strain>
    </source>
</reference>